<dbReference type="Gene3D" id="2.170.130.10">
    <property type="entry name" value="TonB-dependent receptor, plug domain"/>
    <property type="match status" value="1"/>
</dbReference>
<dbReference type="Proteomes" id="UP000198337">
    <property type="component" value="Unassembled WGS sequence"/>
</dbReference>
<evidence type="ECO:0000256" key="9">
    <source>
        <dbReference type="RuleBase" id="RU003357"/>
    </source>
</evidence>
<keyword evidence="2 8" id="KW-0813">Transport</keyword>
<evidence type="ECO:0000259" key="12">
    <source>
        <dbReference type="Pfam" id="PF00593"/>
    </source>
</evidence>
<protein>
    <submittedName>
        <fullName evidence="14">Iron complex outermembrane recepter protein</fullName>
    </submittedName>
</protein>
<organism evidence="14 15">
    <name type="scientific">Maribacter sedimenticola</name>
    <dbReference type="NCBI Taxonomy" id="228956"/>
    <lineage>
        <taxon>Bacteria</taxon>
        <taxon>Pseudomonadati</taxon>
        <taxon>Bacteroidota</taxon>
        <taxon>Flavobacteriia</taxon>
        <taxon>Flavobacteriales</taxon>
        <taxon>Flavobacteriaceae</taxon>
        <taxon>Maribacter</taxon>
    </lineage>
</organism>
<dbReference type="Pfam" id="PF13715">
    <property type="entry name" value="CarbopepD_reg_2"/>
    <property type="match status" value="1"/>
</dbReference>
<evidence type="ECO:0000256" key="8">
    <source>
        <dbReference type="PROSITE-ProRule" id="PRU01360"/>
    </source>
</evidence>
<evidence type="ECO:0000313" key="15">
    <source>
        <dbReference type="Proteomes" id="UP000198337"/>
    </source>
</evidence>
<feature type="domain" description="TonB-dependent receptor plug" evidence="13">
    <location>
        <begin position="124"/>
        <end position="221"/>
    </location>
</feature>
<proteinExistence type="inferred from homology"/>
<dbReference type="InterPro" id="IPR012910">
    <property type="entry name" value="Plug_dom"/>
</dbReference>
<dbReference type="Gene3D" id="2.60.40.1120">
    <property type="entry name" value="Carboxypeptidase-like, regulatory domain"/>
    <property type="match status" value="1"/>
</dbReference>
<dbReference type="InterPro" id="IPR000531">
    <property type="entry name" value="Beta-barrel_TonB"/>
</dbReference>
<dbReference type="SUPFAM" id="SSF56935">
    <property type="entry name" value="Porins"/>
    <property type="match status" value="1"/>
</dbReference>
<feature type="region of interest" description="Disordered" evidence="10">
    <location>
        <begin position="374"/>
        <end position="402"/>
    </location>
</feature>
<keyword evidence="15" id="KW-1185">Reference proteome</keyword>
<feature type="signal peptide" evidence="11">
    <location>
        <begin position="1"/>
        <end position="19"/>
    </location>
</feature>
<dbReference type="PANTHER" id="PTHR30069:SF40">
    <property type="entry name" value="TONB-DEPENDENT RECEPTOR NMB0964-RELATED"/>
    <property type="match status" value="1"/>
</dbReference>
<accession>A0ABY1SH33</accession>
<evidence type="ECO:0000256" key="10">
    <source>
        <dbReference type="SAM" id="MobiDB-lite"/>
    </source>
</evidence>
<keyword evidence="4 8" id="KW-0812">Transmembrane</keyword>
<keyword evidence="6 8" id="KW-0472">Membrane</keyword>
<dbReference type="InterPro" id="IPR039426">
    <property type="entry name" value="TonB-dep_rcpt-like"/>
</dbReference>
<gene>
    <name evidence="14" type="ORF">SAMN04488009_2099</name>
</gene>
<evidence type="ECO:0000256" key="1">
    <source>
        <dbReference type="ARBA" id="ARBA00004571"/>
    </source>
</evidence>
<keyword evidence="11" id="KW-0732">Signal</keyword>
<evidence type="ECO:0000259" key="13">
    <source>
        <dbReference type="Pfam" id="PF07715"/>
    </source>
</evidence>
<dbReference type="SUPFAM" id="SSF49464">
    <property type="entry name" value="Carboxypeptidase regulatory domain-like"/>
    <property type="match status" value="1"/>
</dbReference>
<comment type="subcellular location">
    <subcellularLocation>
        <location evidence="1 8">Cell outer membrane</location>
        <topology evidence="1 8">Multi-pass membrane protein</topology>
    </subcellularLocation>
</comment>
<dbReference type="EMBL" id="FZNV01000002">
    <property type="protein sequence ID" value="SNR48223.1"/>
    <property type="molecule type" value="Genomic_DNA"/>
</dbReference>
<keyword evidence="7 8" id="KW-0998">Cell outer membrane</keyword>
<evidence type="ECO:0000256" key="11">
    <source>
        <dbReference type="SAM" id="SignalP"/>
    </source>
</evidence>
<dbReference type="PANTHER" id="PTHR30069">
    <property type="entry name" value="TONB-DEPENDENT OUTER MEMBRANE RECEPTOR"/>
    <property type="match status" value="1"/>
</dbReference>
<dbReference type="Pfam" id="PF07715">
    <property type="entry name" value="Plug"/>
    <property type="match status" value="1"/>
</dbReference>
<reference evidence="14 15" key="1">
    <citation type="submission" date="2017-06" db="EMBL/GenBank/DDBJ databases">
        <authorList>
            <person name="Varghese N."/>
            <person name="Submissions S."/>
        </authorList>
    </citation>
    <scope>NUCLEOTIDE SEQUENCE [LARGE SCALE GENOMIC DNA]</scope>
    <source>
        <strain evidence="14 15">DSM 19840</strain>
    </source>
</reference>
<feature type="domain" description="TonB-dependent receptor-like beta-barrel" evidence="12">
    <location>
        <begin position="233"/>
        <end position="730"/>
    </location>
</feature>
<dbReference type="InterPro" id="IPR036942">
    <property type="entry name" value="Beta-barrel_TonB_sf"/>
</dbReference>
<sequence length="762" mass="84706">MKNIHITMLFALLAHFAFAQNSLNGTIKDKENQEPLEQVSIYFPQLEKGTVTNADGYYEINNLPTGKFKIVVSYIGYQTYSQTLEILNKSTKLSLELTTSAIEMEEVIVSTPFHKLQRENVMKVERSSIKELQNAGAINLAEGITNIPGVESVSTGVGIGKPVIRGLSSNRVLTYTQGIRLENQQFGDEHGLGISDAGIESVEVIKGPASLLYGSDALGGVLYLNPEKFANTNDVDGDINLNYFSNSQGINGNAGIKASSDKLKFLARFGGSSHVDYKTGSDERVTNSRFNEKDLKTGLAYQLSHFKTEVRYNYNNSELGIPEEIGEQSTDRNAIEPFQNITSHILSSKSNIYFNNSSLQVILGLTNNNRQEFEDHHHEEEGEEHEEGEDHEEEEGEDHEGEEAALDMKLQTLSYNIQYNLAKIGAVETIVGVQGMNQTNENYGEEVLIPDAITNDIGVLATSHIHFNKSDIQLGIRFDRRTIDGEENGIIGDEGYIAALKRSYNSFNLAAGYKIDLSKNIISRLNVASGFRAPNLAELTSNGSHEGTNRYEIGNENLDNERNVQTDLSLEFQNEHFEFYINGFYNSISDYIYLEPNGTIVDGDAVFLYQQQDANIYGGEAGLHYHQHPLDWLHMESNFSIVNGDLKNGGNLPLIPANNWTNTLRFELAKVNENLYNGYGFITLKSYFAQTRVSDFEMPTGAYSLLNLGFGATVAISNQPIEIKLSANNILDKEYISHLSRLKSDGIRNIGRNINLGVSIPL</sequence>
<keyword evidence="3 8" id="KW-1134">Transmembrane beta strand</keyword>
<dbReference type="RefSeq" id="WP_089260506.1">
    <property type="nucleotide sequence ID" value="NZ_FZNV01000002.1"/>
</dbReference>
<name>A0ABY1SH33_9FLAO</name>
<evidence type="ECO:0000313" key="14">
    <source>
        <dbReference type="EMBL" id="SNR48223.1"/>
    </source>
</evidence>
<evidence type="ECO:0000256" key="7">
    <source>
        <dbReference type="ARBA" id="ARBA00023237"/>
    </source>
</evidence>
<comment type="similarity">
    <text evidence="8 9">Belongs to the TonB-dependent receptor family.</text>
</comment>
<evidence type="ECO:0000256" key="2">
    <source>
        <dbReference type="ARBA" id="ARBA00022448"/>
    </source>
</evidence>
<evidence type="ECO:0000256" key="4">
    <source>
        <dbReference type="ARBA" id="ARBA00022692"/>
    </source>
</evidence>
<feature type="compositionally biased region" description="Acidic residues" evidence="10">
    <location>
        <begin position="381"/>
        <end position="402"/>
    </location>
</feature>
<dbReference type="InterPro" id="IPR037066">
    <property type="entry name" value="Plug_dom_sf"/>
</dbReference>
<feature type="chain" id="PRO_5045699454" evidence="11">
    <location>
        <begin position="20"/>
        <end position="762"/>
    </location>
</feature>
<dbReference type="PROSITE" id="PS52016">
    <property type="entry name" value="TONB_DEPENDENT_REC_3"/>
    <property type="match status" value="1"/>
</dbReference>
<dbReference type="Pfam" id="PF00593">
    <property type="entry name" value="TonB_dep_Rec_b-barrel"/>
    <property type="match status" value="1"/>
</dbReference>
<dbReference type="InterPro" id="IPR008969">
    <property type="entry name" value="CarboxyPept-like_regulatory"/>
</dbReference>
<evidence type="ECO:0000256" key="6">
    <source>
        <dbReference type="ARBA" id="ARBA00023136"/>
    </source>
</evidence>
<evidence type="ECO:0000256" key="5">
    <source>
        <dbReference type="ARBA" id="ARBA00023077"/>
    </source>
</evidence>
<evidence type="ECO:0000256" key="3">
    <source>
        <dbReference type="ARBA" id="ARBA00022452"/>
    </source>
</evidence>
<dbReference type="Gene3D" id="2.40.170.20">
    <property type="entry name" value="TonB-dependent receptor, beta-barrel domain"/>
    <property type="match status" value="1"/>
</dbReference>
<keyword evidence="5 9" id="KW-0798">TonB box</keyword>
<comment type="caution">
    <text evidence="14">The sequence shown here is derived from an EMBL/GenBank/DDBJ whole genome shotgun (WGS) entry which is preliminary data.</text>
</comment>